<keyword evidence="11" id="KW-1071">Ligand-gated ion channel</keyword>
<proteinExistence type="inferred from homology"/>
<dbReference type="PANTHER" id="PTHR42643">
    <property type="entry name" value="IONOTROPIC RECEPTOR 20A-RELATED"/>
    <property type="match status" value="1"/>
</dbReference>
<dbReference type="Pfam" id="PF00060">
    <property type="entry name" value="Lig_chan"/>
    <property type="match status" value="1"/>
</dbReference>
<dbReference type="Gene3D" id="3.40.190.10">
    <property type="entry name" value="Periplasmic binding protein-like II"/>
    <property type="match status" value="1"/>
</dbReference>
<evidence type="ECO:0000256" key="9">
    <source>
        <dbReference type="ARBA" id="ARBA00023170"/>
    </source>
</evidence>
<sequence length="700" mass="81205">MRIARISTIQISIQLYLQIGNFNTGQCQIETSYPSDPNMESLRLLLAQILVVSRIERCFVVIADDWYDPVYNKAFFQYFHEPLTHFYIKIKDSEDLKAPNYQTVRVLKQIKVFNCDIHFITLLNGGQVKRLLMFLEKYRVLNTKRKFVFIYDERFITEDMLHVWSNMISSIFVKPLEEDGSFVISTIAYPNILNGIVVTKRLIEWPKGGHIRKIQLFPNTSTDLKGYQLPIAVYQHIPMVVASEGESGKSFNGLEVEIIKSLAKVMNFQPDFYESRDTETERWGTKLPNGSYSGLIGQISSYSAVMVIGDLHMFTAYSAVLDFSRPHSYECLTFLTPESSQDNSWKTFIQPFSSSMWTGVMLSLFLVGTVFYFLSFLHALLMRKKSSKLNAKSFFAPFRKRHSISHMNIQRFRDVKFRRYLNQMTVAQRQEDLFDNFSNCILLTYSMLMYVSMPRVPRNWPLRVLTGWYWLYCILITVSYRASFTAILANPAPRITIDTLDELLQSHLTLSVGSIENKKLFDNAFDQVLKELGTSTDVLTDITGVTEKIAKGGYAYYDNQYFLQHLRLMSTESSDDDAVLHIMKDCVVKMPVALGLTRNSPLKPHIDKYLERLMEAGLINKWLQDTVKHFPNDELAPAEAIIDLRKFWSSFVPLVFGYFCGFVALLLEHVHFRKVVMPHPLYDKANTRLYYNFKRKFPNN</sequence>
<evidence type="ECO:0000256" key="5">
    <source>
        <dbReference type="ARBA" id="ARBA00022692"/>
    </source>
</evidence>
<evidence type="ECO:0000256" key="8">
    <source>
        <dbReference type="ARBA" id="ARBA00023136"/>
    </source>
</evidence>
<dbReference type="GeneID" id="131802001"/>
<evidence type="ECO:0000256" key="7">
    <source>
        <dbReference type="ARBA" id="ARBA00023065"/>
    </source>
</evidence>
<feature type="transmembrane region" description="Helical" evidence="13">
    <location>
        <begin position="356"/>
        <end position="381"/>
    </location>
</feature>
<keyword evidence="15" id="KW-1185">Reference proteome</keyword>
<name>A0ABM3UUR8_MUSDO</name>
<dbReference type="InterPro" id="IPR052192">
    <property type="entry name" value="Insect_Ionotropic_Sensory_Rcpt"/>
</dbReference>
<keyword evidence="8 13" id="KW-0472">Membrane</keyword>
<feature type="transmembrane region" description="Helical" evidence="13">
    <location>
        <begin position="647"/>
        <end position="667"/>
    </location>
</feature>
<evidence type="ECO:0000256" key="12">
    <source>
        <dbReference type="ARBA" id="ARBA00023303"/>
    </source>
</evidence>
<evidence type="ECO:0000256" key="2">
    <source>
        <dbReference type="ARBA" id="ARBA00008685"/>
    </source>
</evidence>
<dbReference type="RefSeq" id="XP_005180224.3">
    <property type="nucleotide sequence ID" value="XM_005180167.3"/>
</dbReference>
<dbReference type="Pfam" id="PF10613">
    <property type="entry name" value="Lig_chan-Glu_bd"/>
    <property type="match status" value="1"/>
</dbReference>
<feature type="domain" description="Ionotropic glutamate receptor L-glutamate and glycine-binding" evidence="14">
    <location>
        <begin position="238"/>
        <end position="301"/>
    </location>
</feature>
<protein>
    <submittedName>
        <fullName evidence="16">Glutamate receptor ionotropic, kainate glr-3-like</fullName>
    </submittedName>
</protein>
<evidence type="ECO:0000259" key="14">
    <source>
        <dbReference type="SMART" id="SM00918"/>
    </source>
</evidence>
<dbReference type="PANTHER" id="PTHR42643:SF35">
    <property type="entry name" value="IONOTROPIC RECEPTOR 68A, ISOFORM A"/>
    <property type="match status" value="1"/>
</dbReference>
<keyword evidence="4" id="KW-1003">Cell membrane</keyword>
<keyword evidence="12" id="KW-0407">Ion channel</keyword>
<evidence type="ECO:0000256" key="3">
    <source>
        <dbReference type="ARBA" id="ARBA00022448"/>
    </source>
</evidence>
<dbReference type="SMART" id="SM00918">
    <property type="entry name" value="Lig_chan-Glu_bd"/>
    <property type="match status" value="1"/>
</dbReference>
<keyword evidence="7" id="KW-0406">Ion transport</keyword>
<keyword evidence="3" id="KW-0813">Transport</keyword>
<accession>A0ABM3UUR8</accession>
<comment type="similarity">
    <text evidence="2">Belongs to the glutamate-gated ion channel (TC 1.A.10.1) family.</text>
</comment>
<evidence type="ECO:0000256" key="4">
    <source>
        <dbReference type="ARBA" id="ARBA00022475"/>
    </source>
</evidence>
<evidence type="ECO:0000256" key="13">
    <source>
        <dbReference type="SAM" id="Phobius"/>
    </source>
</evidence>
<evidence type="ECO:0000256" key="6">
    <source>
        <dbReference type="ARBA" id="ARBA00022989"/>
    </source>
</evidence>
<dbReference type="Proteomes" id="UP001652621">
    <property type="component" value="Unplaced"/>
</dbReference>
<evidence type="ECO:0000313" key="15">
    <source>
        <dbReference type="Proteomes" id="UP001652621"/>
    </source>
</evidence>
<gene>
    <name evidence="16" type="primary">LOC131802001</name>
</gene>
<dbReference type="Gene3D" id="1.10.287.70">
    <property type="match status" value="1"/>
</dbReference>
<evidence type="ECO:0000256" key="11">
    <source>
        <dbReference type="ARBA" id="ARBA00023286"/>
    </source>
</evidence>
<keyword evidence="6 13" id="KW-1133">Transmembrane helix</keyword>
<keyword evidence="5 13" id="KW-0812">Transmembrane</keyword>
<feature type="transmembrane region" description="Helical" evidence="13">
    <location>
        <begin position="468"/>
        <end position="489"/>
    </location>
</feature>
<evidence type="ECO:0000256" key="10">
    <source>
        <dbReference type="ARBA" id="ARBA00023180"/>
    </source>
</evidence>
<comment type="subcellular location">
    <subcellularLocation>
        <location evidence="1">Cell membrane</location>
        <topology evidence="1">Multi-pass membrane protein</topology>
    </subcellularLocation>
</comment>
<feature type="transmembrane region" description="Helical" evidence="13">
    <location>
        <begin position="433"/>
        <end position="453"/>
    </location>
</feature>
<evidence type="ECO:0000256" key="1">
    <source>
        <dbReference type="ARBA" id="ARBA00004651"/>
    </source>
</evidence>
<keyword evidence="10" id="KW-0325">Glycoprotein</keyword>
<evidence type="ECO:0000313" key="16">
    <source>
        <dbReference type="RefSeq" id="XP_058977276.1"/>
    </source>
</evidence>
<dbReference type="RefSeq" id="XP_058977276.1">
    <property type="nucleotide sequence ID" value="XM_059121293.1"/>
</dbReference>
<organism evidence="15 16">
    <name type="scientific">Musca domestica</name>
    <name type="common">House fly</name>
    <dbReference type="NCBI Taxonomy" id="7370"/>
    <lineage>
        <taxon>Eukaryota</taxon>
        <taxon>Metazoa</taxon>
        <taxon>Ecdysozoa</taxon>
        <taxon>Arthropoda</taxon>
        <taxon>Hexapoda</taxon>
        <taxon>Insecta</taxon>
        <taxon>Pterygota</taxon>
        <taxon>Neoptera</taxon>
        <taxon>Endopterygota</taxon>
        <taxon>Diptera</taxon>
        <taxon>Brachycera</taxon>
        <taxon>Muscomorpha</taxon>
        <taxon>Muscoidea</taxon>
        <taxon>Muscidae</taxon>
        <taxon>Musca</taxon>
    </lineage>
</organism>
<keyword evidence="9" id="KW-0675">Receptor</keyword>
<dbReference type="InterPro" id="IPR019594">
    <property type="entry name" value="Glu/Gly-bd"/>
</dbReference>
<reference evidence="16" key="1">
    <citation type="submission" date="2025-08" db="UniProtKB">
        <authorList>
            <consortium name="RefSeq"/>
        </authorList>
    </citation>
    <scope>IDENTIFICATION</scope>
    <source>
        <strain evidence="16">Aabys</strain>
        <tissue evidence="16">Whole body</tissue>
    </source>
</reference>
<dbReference type="InterPro" id="IPR001320">
    <property type="entry name" value="Iontro_rcpt_C"/>
</dbReference>
<dbReference type="SUPFAM" id="SSF53850">
    <property type="entry name" value="Periplasmic binding protein-like II"/>
    <property type="match status" value="1"/>
</dbReference>